<feature type="transmembrane region" description="Helical" evidence="5">
    <location>
        <begin position="281"/>
        <end position="304"/>
    </location>
</feature>
<dbReference type="RefSeq" id="WP_260195991.1">
    <property type="nucleotide sequence ID" value="NZ_JAFFZE010000032.1"/>
</dbReference>
<feature type="transmembrane region" description="Helical" evidence="5">
    <location>
        <begin position="101"/>
        <end position="119"/>
    </location>
</feature>
<protein>
    <submittedName>
        <fullName evidence="7">MFS transporter</fullName>
    </submittedName>
</protein>
<dbReference type="InterPro" id="IPR050327">
    <property type="entry name" value="Proton-linked_MCT"/>
</dbReference>
<comment type="caution">
    <text evidence="7">The sequence shown here is derived from an EMBL/GenBank/DDBJ whole genome shotgun (WGS) entry which is preliminary data.</text>
</comment>
<evidence type="ECO:0000256" key="3">
    <source>
        <dbReference type="ARBA" id="ARBA00022989"/>
    </source>
</evidence>
<dbReference type="Gene3D" id="1.20.1250.20">
    <property type="entry name" value="MFS general substrate transporter like domains"/>
    <property type="match status" value="2"/>
</dbReference>
<keyword evidence="4 5" id="KW-0472">Membrane</keyword>
<dbReference type="EMBL" id="JAFFZE010000032">
    <property type="protein sequence ID" value="MCT2588058.1"/>
    <property type="molecule type" value="Genomic_DNA"/>
</dbReference>
<dbReference type="PANTHER" id="PTHR11360:SF304">
    <property type="entry name" value="MFS DOMAIN-CONTAINING PROTEIN"/>
    <property type="match status" value="1"/>
</dbReference>
<feature type="transmembrane region" description="Helical" evidence="5">
    <location>
        <begin position="341"/>
        <end position="361"/>
    </location>
</feature>
<organism evidence="7 8">
    <name type="scientific">Actinophytocola gossypii</name>
    <dbReference type="NCBI Taxonomy" id="2812003"/>
    <lineage>
        <taxon>Bacteria</taxon>
        <taxon>Bacillati</taxon>
        <taxon>Actinomycetota</taxon>
        <taxon>Actinomycetes</taxon>
        <taxon>Pseudonocardiales</taxon>
        <taxon>Pseudonocardiaceae</taxon>
    </lineage>
</organism>
<evidence type="ECO:0000256" key="4">
    <source>
        <dbReference type="ARBA" id="ARBA00023136"/>
    </source>
</evidence>
<name>A0ABT2JJJ4_9PSEU</name>
<keyword evidence="2 5" id="KW-0812">Transmembrane</keyword>
<feature type="transmembrane region" description="Helical" evidence="5">
    <location>
        <begin position="186"/>
        <end position="208"/>
    </location>
</feature>
<feature type="transmembrane region" description="Helical" evidence="5">
    <location>
        <begin position="381"/>
        <end position="401"/>
    </location>
</feature>
<dbReference type="SUPFAM" id="SSF103473">
    <property type="entry name" value="MFS general substrate transporter"/>
    <property type="match status" value="1"/>
</dbReference>
<evidence type="ECO:0000259" key="6">
    <source>
        <dbReference type="PROSITE" id="PS50850"/>
    </source>
</evidence>
<dbReference type="InterPro" id="IPR036259">
    <property type="entry name" value="MFS_trans_sf"/>
</dbReference>
<feature type="domain" description="Major facilitator superfamily (MFS) profile" evidence="6">
    <location>
        <begin position="189"/>
        <end position="444"/>
    </location>
</feature>
<feature type="transmembrane region" description="Helical" evidence="5">
    <location>
        <begin position="36"/>
        <end position="57"/>
    </location>
</feature>
<feature type="transmembrane region" description="Helical" evidence="5">
    <location>
        <begin position="159"/>
        <end position="180"/>
    </location>
</feature>
<keyword evidence="3 5" id="KW-1133">Transmembrane helix</keyword>
<accession>A0ABT2JJJ4</accession>
<gene>
    <name evidence="7" type="ORF">JT362_33615</name>
</gene>
<evidence type="ECO:0000313" key="7">
    <source>
        <dbReference type="EMBL" id="MCT2588058.1"/>
    </source>
</evidence>
<keyword evidence="8" id="KW-1185">Reference proteome</keyword>
<feature type="transmembrane region" description="Helical" evidence="5">
    <location>
        <begin position="69"/>
        <end position="89"/>
    </location>
</feature>
<dbReference type="PROSITE" id="PS50850">
    <property type="entry name" value="MFS"/>
    <property type="match status" value="1"/>
</dbReference>
<reference evidence="7 8" key="1">
    <citation type="submission" date="2021-02" db="EMBL/GenBank/DDBJ databases">
        <title>Actinophytocola xerophila sp. nov., isolated from soil of cotton cropping field.</title>
        <authorList>
            <person name="Huang R."/>
            <person name="Chen X."/>
            <person name="Ge X."/>
            <person name="Liu W."/>
        </authorList>
    </citation>
    <scope>NUCLEOTIDE SEQUENCE [LARGE SCALE GENOMIC DNA]</scope>
    <source>
        <strain evidence="7 8">S1-96</strain>
    </source>
</reference>
<feature type="transmembrane region" description="Helical" evidence="5">
    <location>
        <begin position="407"/>
        <end position="426"/>
    </location>
</feature>
<sequence length="444" mass="46354">MRTSTSPETFDFLGRTYSVGPDAETILGRRREWMLWLPWAAMAAIGILQYGFGSLVPALTQRGWAPGDVFWLLALWTVFQAGAGFPVAFLRERGRIGPRSAMIAGAVLLAFGPLALAHGSALVAVVGYSVLSGTGAGLVYATCSSTVAKWYPERTAAKVSLATGAFAYGSVPFAIAFLFTADGGPLTGMLVVTSVVIFLVVLGAGVVLRDPPAHWWPPQVDPREWALDRTQSPVSAVRQYSPREAMRTGVAPLMYLILFCASAVSLFDITFLATLGTRMDVALFVVAIGTGVLLGTNGAGRALAIRVSDRVGRTRTLGWVLAVLGVGQLCLASAASTGSVAMLLLATLLAGTGGGAFYPLFASLAREFFGDQSAGARQTHAAVYSAKAFGGVLGVGVAAAVVPEWGFTTVLLLATLLAVGSGALCLKLRQPGRFLPGLPPQRTA</sequence>
<feature type="transmembrane region" description="Helical" evidence="5">
    <location>
        <begin position="125"/>
        <end position="147"/>
    </location>
</feature>
<dbReference type="Proteomes" id="UP001156441">
    <property type="component" value="Unassembled WGS sequence"/>
</dbReference>
<feature type="transmembrane region" description="Helical" evidence="5">
    <location>
        <begin position="316"/>
        <end position="335"/>
    </location>
</feature>
<dbReference type="InterPro" id="IPR011701">
    <property type="entry name" value="MFS"/>
</dbReference>
<dbReference type="PANTHER" id="PTHR11360">
    <property type="entry name" value="MONOCARBOXYLATE TRANSPORTER"/>
    <property type="match status" value="1"/>
</dbReference>
<comment type="subcellular location">
    <subcellularLocation>
        <location evidence="1">Cell membrane</location>
        <topology evidence="1">Multi-pass membrane protein</topology>
    </subcellularLocation>
</comment>
<dbReference type="Pfam" id="PF07690">
    <property type="entry name" value="MFS_1"/>
    <property type="match status" value="1"/>
</dbReference>
<evidence type="ECO:0000313" key="8">
    <source>
        <dbReference type="Proteomes" id="UP001156441"/>
    </source>
</evidence>
<evidence type="ECO:0000256" key="1">
    <source>
        <dbReference type="ARBA" id="ARBA00004651"/>
    </source>
</evidence>
<evidence type="ECO:0000256" key="5">
    <source>
        <dbReference type="SAM" id="Phobius"/>
    </source>
</evidence>
<dbReference type="InterPro" id="IPR020846">
    <property type="entry name" value="MFS_dom"/>
</dbReference>
<proteinExistence type="predicted"/>
<feature type="transmembrane region" description="Helical" evidence="5">
    <location>
        <begin position="253"/>
        <end position="275"/>
    </location>
</feature>
<evidence type="ECO:0000256" key="2">
    <source>
        <dbReference type="ARBA" id="ARBA00022692"/>
    </source>
</evidence>